<reference evidence="11" key="1">
    <citation type="submission" date="2017-02" db="UniProtKB">
        <authorList>
            <consortium name="WormBaseParasite"/>
        </authorList>
    </citation>
    <scope>IDENTIFICATION</scope>
</reference>
<dbReference type="InterPro" id="IPR004143">
    <property type="entry name" value="BPL_LPL_catalytic"/>
</dbReference>
<organism evidence="11">
    <name type="scientific">Rodentolepis nana</name>
    <name type="common">Dwarf tapeworm</name>
    <name type="synonym">Hymenolepis nana</name>
    <dbReference type="NCBI Taxonomy" id="102285"/>
    <lineage>
        <taxon>Eukaryota</taxon>
        <taxon>Metazoa</taxon>
        <taxon>Spiralia</taxon>
        <taxon>Lophotrochozoa</taxon>
        <taxon>Platyhelminthes</taxon>
        <taxon>Cestoda</taxon>
        <taxon>Eucestoda</taxon>
        <taxon>Cyclophyllidea</taxon>
        <taxon>Hymenolepididae</taxon>
        <taxon>Rodentolepis</taxon>
    </lineage>
</organism>
<dbReference type="InterPro" id="IPR020605">
    <property type="entry name" value="Octanoyltransferase_CS"/>
</dbReference>
<evidence type="ECO:0000256" key="1">
    <source>
        <dbReference type="ARBA" id="ARBA00004821"/>
    </source>
</evidence>
<gene>
    <name evidence="9" type="ORF">HNAJ_LOCUS2078</name>
</gene>
<dbReference type="CDD" id="cd16444">
    <property type="entry name" value="LipB"/>
    <property type="match status" value="1"/>
</dbReference>
<comment type="pathway">
    <text evidence="1">Protein modification; protein lipoylation via endogenous pathway; protein N(6)-(lipoyl)lysine from octanoyl-[acyl-carrier-protein]: step 1/2.</text>
</comment>
<evidence type="ECO:0000256" key="4">
    <source>
        <dbReference type="ARBA" id="ARBA00022679"/>
    </source>
</evidence>
<dbReference type="PROSITE" id="PS01313">
    <property type="entry name" value="LIPB"/>
    <property type="match status" value="1"/>
</dbReference>
<dbReference type="STRING" id="102285.A0A0R3T4U1"/>
<evidence type="ECO:0000313" key="10">
    <source>
        <dbReference type="Proteomes" id="UP000278807"/>
    </source>
</evidence>
<dbReference type="EC" id="2.3.1.181" evidence="3"/>
<dbReference type="OrthoDB" id="19908at2759"/>
<dbReference type="InterPro" id="IPR045864">
    <property type="entry name" value="aa-tRNA-synth_II/BPL/LPL"/>
</dbReference>
<dbReference type="Pfam" id="PF21948">
    <property type="entry name" value="LplA-B_cat"/>
    <property type="match status" value="1"/>
</dbReference>
<protein>
    <recommendedName>
        <fullName evidence="3">lipoyl(octanoyl) transferase</fullName>
        <ecNumber evidence="3">2.3.1.181</ecNumber>
    </recommendedName>
    <alternativeName>
        <fullName evidence="6">Lipoate-protein ligase B</fullName>
    </alternativeName>
    <alternativeName>
        <fullName evidence="7">Lipoyl/octanoyl transferase</fullName>
    </alternativeName>
</protein>
<keyword evidence="4" id="KW-0808">Transferase</keyword>
<keyword evidence="5" id="KW-0012">Acyltransferase</keyword>
<dbReference type="SUPFAM" id="SSF55681">
    <property type="entry name" value="Class II aaRS and biotin synthetases"/>
    <property type="match status" value="1"/>
</dbReference>
<dbReference type="GO" id="GO:0033819">
    <property type="term" value="F:lipoyl(octanoyl) transferase activity"/>
    <property type="evidence" value="ECO:0007669"/>
    <property type="project" value="UniProtKB-EC"/>
</dbReference>
<name>A0A0R3T4U1_RODNA</name>
<evidence type="ECO:0000256" key="5">
    <source>
        <dbReference type="ARBA" id="ARBA00023315"/>
    </source>
</evidence>
<dbReference type="Gene3D" id="3.30.930.10">
    <property type="entry name" value="Bira Bifunctional Protein, Domain 2"/>
    <property type="match status" value="1"/>
</dbReference>
<evidence type="ECO:0000256" key="7">
    <source>
        <dbReference type="ARBA" id="ARBA00033331"/>
    </source>
</evidence>
<feature type="domain" description="BPL/LPL catalytic" evidence="8">
    <location>
        <begin position="33"/>
        <end position="240"/>
    </location>
</feature>
<evidence type="ECO:0000256" key="3">
    <source>
        <dbReference type="ARBA" id="ARBA00012334"/>
    </source>
</evidence>
<accession>A0A0R3T4U1</accession>
<reference evidence="9 10" key="2">
    <citation type="submission" date="2018-11" db="EMBL/GenBank/DDBJ databases">
        <authorList>
            <consortium name="Pathogen Informatics"/>
        </authorList>
    </citation>
    <scope>NUCLEOTIDE SEQUENCE [LARGE SCALE GENOMIC DNA]</scope>
</reference>
<evidence type="ECO:0000313" key="11">
    <source>
        <dbReference type="WBParaSite" id="HNAJ_0000207901-mRNA-1"/>
    </source>
</evidence>
<dbReference type="PANTHER" id="PTHR10993">
    <property type="entry name" value="OCTANOYLTRANSFERASE"/>
    <property type="match status" value="1"/>
</dbReference>
<dbReference type="AlphaFoldDB" id="A0A0R3T4U1"/>
<keyword evidence="10" id="KW-1185">Reference proteome</keyword>
<evidence type="ECO:0000256" key="2">
    <source>
        <dbReference type="ARBA" id="ARBA00007907"/>
    </source>
</evidence>
<evidence type="ECO:0000313" key="9">
    <source>
        <dbReference type="EMBL" id="VDN97937.1"/>
    </source>
</evidence>
<dbReference type="UniPathway" id="UPA00538">
    <property type="reaction ID" value="UER00592"/>
</dbReference>
<dbReference type="WBParaSite" id="HNAJ_0000207901-mRNA-1">
    <property type="protein sequence ID" value="HNAJ_0000207901-mRNA-1"/>
    <property type="gene ID" value="HNAJ_0000207901"/>
</dbReference>
<dbReference type="Proteomes" id="UP000278807">
    <property type="component" value="Unassembled WGS sequence"/>
</dbReference>
<evidence type="ECO:0000256" key="6">
    <source>
        <dbReference type="ARBA" id="ARBA00030797"/>
    </source>
</evidence>
<dbReference type="PANTHER" id="PTHR10993:SF7">
    <property type="entry name" value="LIPOYLTRANSFERASE 2, MITOCHONDRIAL-RELATED"/>
    <property type="match status" value="1"/>
</dbReference>
<dbReference type="PROSITE" id="PS51733">
    <property type="entry name" value="BPL_LPL_CATALYTIC"/>
    <property type="match status" value="1"/>
</dbReference>
<dbReference type="EMBL" id="UZAE01000946">
    <property type="protein sequence ID" value="VDN97937.1"/>
    <property type="molecule type" value="Genomic_DNA"/>
</dbReference>
<dbReference type="InterPro" id="IPR000544">
    <property type="entry name" value="Octanoyltransferase"/>
</dbReference>
<evidence type="ECO:0000259" key="8">
    <source>
        <dbReference type="PROSITE" id="PS51733"/>
    </source>
</evidence>
<proteinExistence type="inferred from homology"/>
<dbReference type="GO" id="GO:0009249">
    <property type="term" value="P:protein lipoylation"/>
    <property type="evidence" value="ECO:0007669"/>
    <property type="project" value="InterPro"/>
</dbReference>
<sequence length="286" mass="32337">MIVRSWFLGRVGYNRALRLQKELINLNTRDNNRCPAYTILMLEHSPVYTIGIRSEEYSEKQQEKLRDHGAQVIKTSRGGLITYHGPGQLIAYPIINLRGSELVNKGIRWYVEALEQAGFETCEAFKPNAFQKGSELFPDKTAATGVWLNRNNKIMSIGRLNFGSYILFPLGVHVTRSVAHHGVSLNCTSEPLKWFDNIVPCGLTNCKMAALETVTGTQLTPDDIAPVLSERLFTNLFKHGDDLECTYADFLADDESLTWEKVSQFILEDADFRTKKLPKQEAPLQP</sequence>
<comment type="similarity">
    <text evidence="2">Belongs to the LipB family.</text>
</comment>
<dbReference type="NCBIfam" id="TIGR00214">
    <property type="entry name" value="lipB"/>
    <property type="match status" value="1"/>
</dbReference>